<dbReference type="PANTHER" id="PTHR43394:SF1">
    <property type="entry name" value="ATP-BINDING CASSETTE SUB-FAMILY B MEMBER 10, MITOCHONDRIAL"/>
    <property type="match status" value="1"/>
</dbReference>
<keyword evidence="6 7" id="KW-0472">Membrane</keyword>
<evidence type="ECO:0000256" key="7">
    <source>
        <dbReference type="SAM" id="Phobius"/>
    </source>
</evidence>
<organism evidence="10 11">
    <name type="scientific">Winogradskya humida</name>
    <dbReference type="NCBI Taxonomy" id="113566"/>
    <lineage>
        <taxon>Bacteria</taxon>
        <taxon>Bacillati</taxon>
        <taxon>Actinomycetota</taxon>
        <taxon>Actinomycetes</taxon>
        <taxon>Micromonosporales</taxon>
        <taxon>Micromonosporaceae</taxon>
        <taxon>Winogradskya</taxon>
    </lineage>
</organism>
<keyword evidence="4 10" id="KW-0067">ATP-binding</keyword>
<feature type="transmembrane region" description="Helical" evidence="7">
    <location>
        <begin position="157"/>
        <end position="176"/>
    </location>
</feature>
<dbReference type="PROSITE" id="PS00211">
    <property type="entry name" value="ABC_TRANSPORTER_1"/>
    <property type="match status" value="1"/>
</dbReference>
<keyword evidence="3" id="KW-0547">Nucleotide-binding</keyword>
<dbReference type="GO" id="GO:0005524">
    <property type="term" value="F:ATP binding"/>
    <property type="evidence" value="ECO:0007669"/>
    <property type="project" value="UniProtKB-KW"/>
</dbReference>
<feature type="transmembrane region" description="Helical" evidence="7">
    <location>
        <begin position="55"/>
        <end position="87"/>
    </location>
</feature>
<reference evidence="10 11" key="1">
    <citation type="submission" date="2021-01" db="EMBL/GenBank/DDBJ databases">
        <title>Whole genome shotgun sequence of Actinoplanes humidus NBRC 14915.</title>
        <authorList>
            <person name="Komaki H."/>
            <person name="Tamura T."/>
        </authorList>
    </citation>
    <scope>NUCLEOTIDE SEQUENCE [LARGE SCALE GENOMIC DNA]</scope>
    <source>
        <strain evidence="10 11">NBRC 14915</strain>
    </source>
</reference>
<dbReference type="Gene3D" id="3.40.50.300">
    <property type="entry name" value="P-loop containing nucleotide triphosphate hydrolases"/>
    <property type="match status" value="1"/>
</dbReference>
<keyword evidence="5 7" id="KW-1133">Transmembrane helix</keyword>
<dbReference type="InterPro" id="IPR039421">
    <property type="entry name" value="Type_1_exporter"/>
</dbReference>
<protein>
    <submittedName>
        <fullName evidence="10">Multidrug ABC transporter ATP-binding protein</fullName>
    </submittedName>
</protein>
<comment type="caution">
    <text evidence="10">The sequence shown here is derived from an EMBL/GenBank/DDBJ whole genome shotgun (WGS) entry which is preliminary data.</text>
</comment>
<sequence>MLIRLLRARLRPYRGRLAALVLLQVVQIAATLLLPTLNADIIDNGVVAADPGRLAGTGAVMVLVTCVQVAAALAAAWLAAHVAMAVGRDLRALVFRRVQDFSAREVGLFGTSSLVTRTLNDVRQVQTLTLNASGIAVSAPIMCAGGVALALRQDVPAAGVLVALVPAVGVVAGLILHRMSPLYARMQLGLDRLNRILREQITGVRVVRAFVRDDHERARFRAADTDLFVVSVRVGRLVAAMFPAVLLTMNLFSVVLLSFGAVRVESGKLEVGELNAFLGYQTLILVSVIMAMLMFMAAPRAEVSAGRILEVLDTGSSIAATARPARPGTTTGRLDITGAGFRYAGAEQPVLGDVTLSARPGQTIAIVGSTGSGKTTLLNLVMRLLETTAGQVRVNGVPVRDLDPAVLARTVGYVPQRAYLFSGTVASTLRYGCPDATDADLWRMLDVVQAREFVRQLPEGLDTPVAQGGTDLSGGQRQRLAIARTLLRRPEILLLDDCFSALDATTAAAVRAGLAVETSHATVLIVAQHIASIRHADRILVLDAGRVVAGGTHDELLLTSAEYREIALSQSGRAPSDREQVGR</sequence>
<evidence type="ECO:0000256" key="4">
    <source>
        <dbReference type="ARBA" id="ARBA00022840"/>
    </source>
</evidence>
<dbReference type="PANTHER" id="PTHR43394">
    <property type="entry name" value="ATP-DEPENDENT PERMEASE MDL1, MITOCHONDRIAL"/>
    <property type="match status" value="1"/>
</dbReference>
<dbReference type="CDD" id="cd18548">
    <property type="entry name" value="ABC_6TM_Tm287_like"/>
    <property type="match status" value="1"/>
</dbReference>
<evidence type="ECO:0000256" key="6">
    <source>
        <dbReference type="ARBA" id="ARBA00023136"/>
    </source>
</evidence>
<evidence type="ECO:0000256" key="1">
    <source>
        <dbReference type="ARBA" id="ARBA00004651"/>
    </source>
</evidence>
<evidence type="ECO:0000259" key="9">
    <source>
        <dbReference type="PROSITE" id="PS50929"/>
    </source>
</evidence>
<feature type="transmembrane region" description="Helical" evidence="7">
    <location>
        <begin position="128"/>
        <end position="151"/>
    </location>
</feature>
<comment type="subcellular location">
    <subcellularLocation>
        <location evidence="1">Cell membrane</location>
        <topology evidence="1">Multi-pass membrane protein</topology>
    </subcellularLocation>
</comment>
<keyword evidence="11" id="KW-1185">Reference proteome</keyword>
<accession>A0ABQ4A5N3</accession>
<evidence type="ECO:0000256" key="3">
    <source>
        <dbReference type="ARBA" id="ARBA00022741"/>
    </source>
</evidence>
<dbReference type="PROSITE" id="PS50893">
    <property type="entry name" value="ABC_TRANSPORTER_2"/>
    <property type="match status" value="1"/>
</dbReference>
<feature type="domain" description="ABC transporter" evidence="8">
    <location>
        <begin position="334"/>
        <end position="569"/>
    </location>
</feature>
<evidence type="ECO:0000313" key="10">
    <source>
        <dbReference type="EMBL" id="GIE26148.1"/>
    </source>
</evidence>
<dbReference type="InterPro" id="IPR036640">
    <property type="entry name" value="ABC1_TM_sf"/>
</dbReference>
<evidence type="ECO:0000259" key="8">
    <source>
        <dbReference type="PROSITE" id="PS50893"/>
    </source>
</evidence>
<feature type="transmembrane region" description="Helical" evidence="7">
    <location>
        <begin position="237"/>
        <end position="257"/>
    </location>
</feature>
<evidence type="ECO:0000256" key="5">
    <source>
        <dbReference type="ARBA" id="ARBA00022989"/>
    </source>
</evidence>
<evidence type="ECO:0000313" key="11">
    <source>
        <dbReference type="Proteomes" id="UP000603200"/>
    </source>
</evidence>
<name>A0ABQ4A5N3_9ACTN</name>
<feature type="domain" description="ABC transmembrane type-1" evidence="9">
    <location>
        <begin position="18"/>
        <end position="300"/>
    </location>
</feature>
<dbReference type="EMBL" id="BOMN01000137">
    <property type="protein sequence ID" value="GIE26148.1"/>
    <property type="molecule type" value="Genomic_DNA"/>
</dbReference>
<dbReference type="Pfam" id="PF00664">
    <property type="entry name" value="ABC_membrane"/>
    <property type="match status" value="1"/>
</dbReference>
<dbReference type="SUPFAM" id="SSF52540">
    <property type="entry name" value="P-loop containing nucleoside triphosphate hydrolases"/>
    <property type="match status" value="1"/>
</dbReference>
<dbReference type="Gene3D" id="1.20.1560.10">
    <property type="entry name" value="ABC transporter type 1, transmembrane domain"/>
    <property type="match status" value="1"/>
</dbReference>
<feature type="transmembrane region" description="Helical" evidence="7">
    <location>
        <begin position="277"/>
        <end position="298"/>
    </location>
</feature>
<gene>
    <name evidence="10" type="ORF">Ahu01nite_092500</name>
</gene>
<dbReference type="InterPro" id="IPR003439">
    <property type="entry name" value="ABC_transporter-like_ATP-bd"/>
</dbReference>
<dbReference type="Pfam" id="PF00005">
    <property type="entry name" value="ABC_tran"/>
    <property type="match status" value="1"/>
</dbReference>
<dbReference type="InterPro" id="IPR027417">
    <property type="entry name" value="P-loop_NTPase"/>
</dbReference>
<proteinExistence type="predicted"/>
<dbReference type="InterPro" id="IPR011527">
    <property type="entry name" value="ABC1_TM_dom"/>
</dbReference>
<dbReference type="SMART" id="SM00382">
    <property type="entry name" value="AAA"/>
    <property type="match status" value="1"/>
</dbReference>
<dbReference type="InterPro" id="IPR003593">
    <property type="entry name" value="AAA+_ATPase"/>
</dbReference>
<evidence type="ECO:0000256" key="2">
    <source>
        <dbReference type="ARBA" id="ARBA00022692"/>
    </source>
</evidence>
<dbReference type="PROSITE" id="PS50929">
    <property type="entry name" value="ABC_TM1F"/>
    <property type="match status" value="1"/>
</dbReference>
<dbReference type="Proteomes" id="UP000603200">
    <property type="component" value="Unassembled WGS sequence"/>
</dbReference>
<dbReference type="InterPro" id="IPR017871">
    <property type="entry name" value="ABC_transporter-like_CS"/>
</dbReference>
<keyword evidence="2 7" id="KW-0812">Transmembrane</keyword>
<dbReference type="SUPFAM" id="SSF90123">
    <property type="entry name" value="ABC transporter transmembrane region"/>
    <property type="match status" value="1"/>
</dbReference>
<dbReference type="RefSeq" id="WP_203843085.1">
    <property type="nucleotide sequence ID" value="NZ_BAAATV010000031.1"/>
</dbReference>